<accession>A0A8J7UGC7</accession>
<organism evidence="2 3">
    <name type="scientific">Tianweitania sediminis</name>
    <dbReference type="NCBI Taxonomy" id="1502156"/>
    <lineage>
        <taxon>Bacteria</taxon>
        <taxon>Pseudomonadati</taxon>
        <taxon>Pseudomonadota</taxon>
        <taxon>Alphaproteobacteria</taxon>
        <taxon>Hyphomicrobiales</taxon>
        <taxon>Phyllobacteriaceae</taxon>
        <taxon>Tianweitania</taxon>
    </lineage>
</organism>
<dbReference type="NCBIfam" id="TIGR03980">
    <property type="entry name" value="prismane_assoc"/>
    <property type="match status" value="1"/>
</dbReference>
<dbReference type="InterPro" id="IPR023883">
    <property type="entry name" value="CHP03980_redox-disulphide"/>
</dbReference>
<reference evidence="2" key="1">
    <citation type="submission" date="2021-03" db="EMBL/GenBank/DDBJ databases">
        <title>Genome sequencing and assembly of Tianweitania sediminis.</title>
        <authorList>
            <person name="Chhetri G."/>
        </authorList>
    </citation>
    <scope>NUCLEOTIDE SEQUENCE</scope>
    <source>
        <strain evidence="2">Z8</strain>
    </source>
</reference>
<evidence type="ECO:0000259" key="1">
    <source>
        <dbReference type="Pfam" id="PF08984"/>
    </source>
</evidence>
<keyword evidence="3" id="KW-1185">Reference proteome</keyword>
<sequence length="87" mass="9793">MSELHDQRLVDEVMRQWPPTVAVFLRYKMRCIGCAIGRLHTIAEACREHDVDPRSFLTDLEIAILAPPRPSCPQPSAELPSPIISSL</sequence>
<dbReference type="RefSeq" id="WP_209333975.1">
    <property type="nucleotide sequence ID" value="NZ_JAGIYY010000001.1"/>
</dbReference>
<evidence type="ECO:0000313" key="2">
    <source>
        <dbReference type="EMBL" id="MBP0438034.1"/>
    </source>
</evidence>
<gene>
    <name evidence="2" type="ORF">J5Y06_05185</name>
</gene>
<comment type="caution">
    <text evidence="2">The sequence shown here is derived from an EMBL/GenBank/DDBJ whole genome shotgun (WGS) entry which is preliminary data.</text>
</comment>
<dbReference type="AlphaFoldDB" id="A0A8J7UGC7"/>
<dbReference type="InterPro" id="IPR015077">
    <property type="entry name" value="DUF1858"/>
</dbReference>
<dbReference type="PANTHER" id="PTHR39341:SF1">
    <property type="entry name" value="DUF1858 DOMAIN-CONTAINING PROTEIN"/>
    <property type="match status" value="1"/>
</dbReference>
<dbReference type="Pfam" id="PF08984">
    <property type="entry name" value="DUF1858"/>
    <property type="match status" value="1"/>
</dbReference>
<dbReference type="SUPFAM" id="SSF140683">
    <property type="entry name" value="SP0561-like"/>
    <property type="match status" value="1"/>
</dbReference>
<dbReference type="Gene3D" id="1.10.3910.10">
    <property type="entry name" value="SP0561-like"/>
    <property type="match status" value="1"/>
</dbReference>
<dbReference type="InterPro" id="IPR038062">
    <property type="entry name" value="ScdA-like_N_sf"/>
</dbReference>
<dbReference type="PANTHER" id="PTHR39341">
    <property type="entry name" value="BSL7085 PROTEIN"/>
    <property type="match status" value="1"/>
</dbReference>
<dbReference type="EMBL" id="JAGIYY010000001">
    <property type="protein sequence ID" value="MBP0438034.1"/>
    <property type="molecule type" value="Genomic_DNA"/>
</dbReference>
<proteinExistence type="predicted"/>
<evidence type="ECO:0000313" key="3">
    <source>
        <dbReference type="Proteomes" id="UP000666240"/>
    </source>
</evidence>
<name>A0A8J7UGC7_9HYPH</name>
<feature type="domain" description="DUF1858" evidence="1">
    <location>
        <begin position="10"/>
        <end position="56"/>
    </location>
</feature>
<protein>
    <submittedName>
        <fullName evidence="2">DUF1858 domain-containing protein</fullName>
    </submittedName>
</protein>
<dbReference type="Proteomes" id="UP000666240">
    <property type="component" value="Unassembled WGS sequence"/>
</dbReference>